<organism evidence="8 9">
    <name type="scientific">Thermanaeromonas toyohensis ToBE</name>
    <dbReference type="NCBI Taxonomy" id="698762"/>
    <lineage>
        <taxon>Bacteria</taxon>
        <taxon>Bacillati</taxon>
        <taxon>Bacillota</taxon>
        <taxon>Clostridia</taxon>
        <taxon>Neomoorellales</taxon>
        <taxon>Neomoorellaceae</taxon>
        <taxon>Thermanaeromonas</taxon>
    </lineage>
</organism>
<keyword evidence="8" id="KW-0966">Cell projection</keyword>
<keyword evidence="8" id="KW-0969">Cilium</keyword>
<evidence type="ECO:0000256" key="2">
    <source>
        <dbReference type="ARBA" id="ARBA00009677"/>
    </source>
</evidence>
<evidence type="ECO:0000256" key="5">
    <source>
        <dbReference type="ARBA" id="ARBA00024934"/>
    </source>
</evidence>
<dbReference type="GO" id="GO:0071973">
    <property type="term" value="P:bacterial-type flagellum-dependent cell motility"/>
    <property type="evidence" value="ECO:0007669"/>
    <property type="project" value="InterPro"/>
</dbReference>
<dbReference type="RefSeq" id="WP_172839089.1">
    <property type="nucleotide sequence ID" value="NZ_LT838272.1"/>
</dbReference>
<dbReference type="InterPro" id="IPR001444">
    <property type="entry name" value="Flag_bb_rod_N"/>
</dbReference>
<sequence>MDVLKVLETRLDLAAARQACAAANLANAETPGYRRFEAVLREAEGRLPLACTHPAHLPGKGGGETVAVIRDMRGPWRVDGNNVDVDAELAGVVRNQVLYSALTRAVSQRLALARLAATEGRR</sequence>
<comment type="subcellular location">
    <subcellularLocation>
        <location evidence="1 6">Bacterial flagellum basal body</location>
    </subcellularLocation>
</comment>
<dbReference type="NCBIfam" id="TIGR01396">
    <property type="entry name" value="FlgB"/>
    <property type="match status" value="1"/>
</dbReference>
<dbReference type="EMBL" id="LT838272">
    <property type="protein sequence ID" value="SMB96548.1"/>
    <property type="molecule type" value="Genomic_DNA"/>
</dbReference>
<evidence type="ECO:0000313" key="8">
    <source>
        <dbReference type="EMBL" id="SMB96548.1"/>
    </source>
</evidence>
<comment type="function">
    <text evidence="5 6">Structural component of flagellum, the bacterial motility apparatus. Part of the rod structure of flagellar basal body.</text>
</comment>
<name>A0A1W1VT67_9FIRM</name>
<dbReference type="Proteomes" id="UP000192569">
    <property type="component" value="Chromosome I"/>
</dbReference>
<feature type="domain" description="Flagellar basal body rod protein N-terminal" evidence="7">
    <location>
        <begin position="5"/>
        <end position="34"/>
    </location>
</feature>
<keyword evidence="9" id="KW-1185">Reference proteome</keyword>
<dbReference type="Pfam" id="PF00460">
    <property type="entry name" value="Flg_bb_rod"/>
    <property type="match status" value="1"/>
</dbReference>
<dbReference type="GO" id="GO:0030694">
    <property type="term" value="C:bacterial-type flagellum basal body, rod"/>
    <property type="evidence" value="ECO:0007669"/>
    <property type="project" value="InterPro"/>
</dbReference>
<comment type="subunit">
    <text evidence="6">The basal body constitutes a major portion of the flagellar organelle and consists of a number of rings mounted on a central rod.</text>
</comment>
<keyword evidence="4 6" id="KW-0975">Bacterial flagellum</keyword>
<evidence type="ECO:0000256" key="6">
    <source>
        <dbReference type="PIRNR" id="PIRNR002889"/>
    </source>
</evidence>
<comment type="similarity">
    <text evidence="2 6">Belongs to the flagella basal body rod proteins family.</text>
</comment>
<evidence type="ECO:0000259" key="7">
    <source>
        <dbReference type="Pfam" id="PF00460"/>
    </source>
</evidence>
<dbReference type="InterPro" id="IPR006300">
    <property type="entry name" value="FlgB"/>
</dbReference>
<dbReference type="STRING" id="698762.SAMN00808754_1537"/>
<evidence type="ECO:0000256" key="3">
    <source>
        <dbReference type="ARBA" id="ARBA00014376"/>
    </source>
</evidence>
<evidence type="ECO:0000256" key="4">
    <source>
        <dbReference type="ARBA" id="ARBA00023143"/>
    </source>
</evidence>
<dbReference type="AlphaFoldDB" id="A0A1W1VT67"/>
<gene>
    <name evidence="8" type="ORF">SAMN00808754_1537</name>
</gene>
<keyword evidence="8" id="KW-0282">Flagellum</keyword>
<accession>A0A1W1VT67</accession>
<reference evidence="8 9" key="1">
    <citation type="submission" date="2017-04" db="EMBL/GenBank/DDBJ databases">
        <authorList>
            <person name="Afonso C.L."/>
            <person name="Miller P.J."/>
            <person name="Scott M.A."/>
            <person name="Spackman E."/>
            <person name="Goraichik I."/>
            <person name="Dimitrov K.M."/>
            <person name="Suarez D.L."/>
            <person name="Swayne D.E."/>
        </authorList>
    </citation>
    <scope>NUCLEOTIDE SEQUENCE [LARGE SCALE GENOMIC DNA]</scope>
    <source>
        <strain evidence="8 9">ToBE</strain>
    </source>
</reference>
<proteinExistence type="inferred from homology"/>
<evidence type="ECO:0000256" key="1">
    <source>
        <dbReference type="ARBA" id="ARBA00004117"/>
    </source>
</evidence>
<evidence type="ECO:0000313" key="9">
    <source>
        <dbReference type="Proteomes" id="UP000192569"/>
    </source>
</evidence>
<dbReference type="PIRSF" id="PIRSF002889">
    <property type="entry name" value="Rod_FlgB"/>
    <property type="match status" value="1"/>
</dbReference>
<protein>
    <recommendedName>
        <fullName evidence="3 6">Flagellar basal body rod protein FlgB</fullName>
    </recommendedName>
</protein>